<feature type="non-terminal residue" evidence="1">
    <location>
        <position position="1"/>
    </location>
</feature>
<sequence length="73" mass="8510">VQNFISTNEGTSVIGNKYHSLTDFYSEPCESSKLGIYVVDRIRDLQKWDIKQIAYKCLKLKFKNQSIVFPLLH</sequence>
<accession>E2ASI7</accession>
<organism evidence="2">
    <name type="scientific">Camponotus floridanus</name>
    <name type="common">Florida carpenter ant</name>
    <dbReference type="NCBI Taxonomy" id="104421"/>
    <lineage>
        <taxon>Eukaryota</taxon>
        <taxon>Metazoa</taxon>
        <taxon>Ecdysozoa</taxon>
        <taxon>Arthropoda</taxon>
        <taxon>Hexapoda</taxon>
        <taxon>Insecta</taxon>
        <taxon>Pterygota</taxon>
        <taxon>Neoptera</taxon>
        <taxon>Endopterygota</taxon>
        <taxon>Hymenoptera</taxon>
        <taxon>Apocrita</taxon>
        <taxon>Aculeata</taxon>
        <taxon>Formicoidea</taxon>
        <taxon>Formicidae</taxon>
        <taxon>Formicinae</taxon>
        <taxon>Camponotus</taxon>
    </lineage>
</organism>
<feature type="non-terminal residue" evidence="1">
    <location>
        <position position="73"/>
    </location>
</feature>
<dbReference type="Proteomes" id="UP000000311">
    <property type="component" value="Unassembled WGS sequence"/>
</dbReference>
<dbReference type="InParanoid" id="E2ASI7"/>
<proteinExistence type="predicted"/>
<reference evidence="1 2" key="1">
    <citation type="journal article" date="2010" name="Science">
        <title>Genomic comparison of the ants Camponotus floridanus and Harpegnathos saltator.</title>
        <authorList>
            <person name="Bonasio R."/>
            <person name="Zhang G."/>
            <person name="Ye C."/>
            <person name="Mutti N.S."/>
            <person name="Fang X."/>
            <person name="Qin N."/>
            <person name="Donahue G."/>
            <person name="Yang P."/>
            <person name="Li Q."/>
            <person name="Li C."/>
            <person name="Zhang P."/>
            <person name="Huang Z."/>
            <person name="Berger S.L."/>
            <person name="Reinberg D."/>
            <person name="Wang J."/>
            <person name="Liebig J."/>
        </authorList>
    </citation>
    <scope>NUCLEOTIDE SEQUENCE [LARGE SCALE GENOMIC DNA]</scope>
    <source>
        <strain evidence="2">C129</strain>
    </source>
</reference>
<evidence type="ECO:0000313" key="1">
    <source>
        <dbReference type="EMBL" id="EFN63602.1"/>
    </source>
</evidence>
<name>E2ASI7_CAMFO</name>
<gene>
    <name evidence="1" type="ORF">EAG_00329</name>
</gene>
<dbReference type="EMBL" id="GL442301">
    <property type="protein sequence ID" value="EFN63602.1"/>
    <property type="molecule type" value="Genomic_DNA"/>
</dbReference>
<dbReference type="AlphaFoldDB" id="E2ASI7"/>
<keyword evidence="2" id="KW-1185">Reference proteome</keyword>
<protein>
    <submittedName>
        <fullName evidence="1">Uncharacterized protein</fullName>
    </submittedName>
</protein>
<evidence type="ECO:0000313" key="2">
    <source>
        <dbReference type="Proteomes" id="UP000000311"/>
    </source>
</evidence>